<dbReference type="GeneID" id="26249412"/>
<dbReference type="EMBL" id="KI968785">
    <property type="protein sequence ID" value="EUN23535.1"/>
    <property type="molecule type" value="Genomic_DNA"/>
</dbReference>
<evidence type="ECO:0000313" key="2">
    <source>
        <dbReference type="Proteomes" id="UP000054337"/>
    </source>
</evidence>
<sequence length="154" mass="17901">MWWRRHHSRAQPCLVYEVVPGCQTHPTYRSLAHCPRYPRHPPEAAGDRLKYHYFARHCSPVLLSSRLLAENDTARLWSHFKTDGWLHLFCSQSSKVHHVSYTVYTCPACMYVHTSVHAVCIPPRSLVLRARGWPEVLTYCTGLLTYMHAAKPLY</sequence>
<keyword evidence="2" id="KW-1185">Reference proteome</keyword>
<dbReference type="HOGENOM" id="CLU_143601_0_0_1"/>
<name>W7ECB5_BIPV3</name>
<dbReference type="AlphaFoldDB" id="W7ECB5"/>
<organism evidence="1 2">
    <name type="scientific">Bipolaris victoriae (strain FI3)</name>
    <name type="common">Victoria blight of oats agent</name>
    <name type="synonym">Cochliobolus victoriae</name>
    <dbReference type="NCBI Taxonomy" id="930091"/>
    <lineage>
        <taxon>Eukaryota</taxon>
        <taxon>Fungi</taxon>
        <taxon>Dikarya</taxon>
        <taxon>Ascomycota</taxon>
        <taxon>Pezizomycotina</taxon>
        <taxon>Dothideomycetes</taxon>
        <taxon>Pleosporomycetidae</taxon>
        <taxon>Pleosporales</taxon>
        <taxon>Pleosporineae</taxon>
        <taxon>Pleosporaceae</taxon>
        <taxon>Bipolaris</taxon>
    </lineage>
</organism>
<gene>
    <name evidence="1" type="ORF">COCVIDRAFT_108530</name>
</gene>
<evidence type="ECO:0000313" key="1">
    <source>
        <dbReference type="EMBL" id="EUN23535.1"/>
    </source>
</evidence>
<reference evidence="1 2" key="1">
    <citation type="journal article" date="2013" name="PLoS Genet.">
        <title>Comparative genome structure, secondary metabolite, and effector coding capacity across Cochliobolus pathogens.</title>
        <authorList>
            <person name="Condon B.J."/>
            <person name="Leng Y."/>
            <person name="Wu D."/>
            <person name="Bushley K.E."/>
            <person name="Ohm R.A."/>
            <person name="Otillar R."/>
            <person name="Martin J."/>
            <person name="Schackwitz W."/>
            <person name="Grimwood J."/>
            <person name="MohdZainudin N."/>
            <person name="Xue C."/>
            <person name="Wang R."/>
            <person name="Manning V.A."/>
            <person name="Dhillon B."/>
            <person name="Tu Z.J."/>
            <person name="Steffenson B.J."/>
            <person name="Salamov A."/>
            <person name="Sun H."/>
            <person name="Lowry S."/>
            <person name="LaButti K."/>
            <person name="Han J."/>
            <person name="Copeland A."/>
            <person name="Lindquist E."/>
            <person name="Barry K."/>
            <person name="Schmutz J."/>
            <person name="Baker S.E."/>
            <person name="Ciuffetti L.M."/>
            <person name="Grigoriev I.V."/>
            <person name="Zhong S."/>
            <person name="Turgeon B.G."/>
        </authorList>
    </citation>
    <scope>NUCLEOTIDE SEQUENCE [LARGE SCALE GENOMIC DNA]</scope>
    <source>
        <strain evidence="1 2">FI3</strain>
    </source>
</reference>
<dbReference type="OrthoDB" id="10524746at2759"/>
<dbReference type="RefSeq" id="XP_014553112.1">
    <property type="nucleotide sequence ID" value="XM_014697626.1"/>
</dbReference>
<protein>
    <submittedName>
        <fullName evidence="1">Uncharacterized protein</fullName>
    </submittedName>
</protein>
<accession>W7ECB5</accession>
<proteinExistence type="predicted"/>
<dbReference type="Proteomes" id="UP000054337">
    <property type="component" value="Unassembled WGS sequence"/>
</dbReference>